<evidence type="ECO:0000313" key="2">
    <source>
        <dbReference type="Proteomes" id="UP000317378"/>
    </source>
</evidence>
<accession>A0A505D5V6</accession>
<gene>
    <name evidence="1" type="ORF">FGD71_023175</name>
</gene>
<dbReference type="OrthoDB" id="4255734at2"/>
<organism evidence="1 2">
    <name type="scientific">Streptomyces sporangiiformans</name>
    <dbReference type="NCBI Taxonomy" id="2315329"/>
    <lineage>
        <taxon>Bacteria</taxon>
        <taxon>Bacillati</taxon>
        <taxon>Actinomycetota</taxon>
        <taxon>Actinomycetes</taxon>
        <taxon>Kitasatosporales</taxon>
        <taxon>Streptomycetaceae</taxon>
        <taxon>Streptomyces</taxon>
    </lineage>
</organism>
<comment type="caution">
    <text evidence="1">The sequence shown here is derived from an EMBL/GenBank/DDBJ whole genome shotgun (WGS) entry which is preliminary data.</text>
</comment>
<protein>
    <submittedName>
        <fullName evidence="1">Uncharacterized protein</fullName>
    </submittedName>
</protein>
<proteinExistence type="predicted"/>
<evidence type="ECO:0000313" key="1">
    <source>
        <dbReference type="EMBL" id="TPQ19943.1"/>
    </source>
</evidence>
<dbReference type="RefSeq" id="WP_119102425.1">
    <property type="nucleotide sequence ID" value="NZ_QXMJ01000150.1"/>
</dbReference>
<sequence>MVDAAGRFIDHVEAPARRCTYGSNLQTHLYCASGEMATSAGWFAFDAGRQKIALRVAVCLVEPRAVR</sequence>
<dbReference type="AlphaFoldDB" id="A0A505D5V6"/>
<reference evidence="1 2" key="1">
    <citation type="submission" date="2019-06" db="EMBL/GenBank/DDBJ databases">
        <title>Streptomyces sporangiiformans sp. nov., a novel actinomycete isolated from soil in Mount Song.</title>
        <authorList>
            <person name="Han L."/>
        </authorList>
    </citation>
    <scope>NUCLEOTIDE SEQUENCE [LARGE SCALE GENOMIC DNA]</scope>
    <source>
        <strain evidence="1 2">NEAU-SSA 1</strain>
    </source>
</reference>
<dbReference type="Proteomes" id="UP000317378">
    <property type="component" value="Unassembled WGS sequence"/>
</dbReference>
<keyword evidence="2" id="KW-1185">Reference proteome</keyword>
<name>A0A505D5V6_9ACTN</name>
<dbReference type="EMBL" id="VCHX02000150">
    <property type="protein sequence ID" value="TPQ19943.1"/>
    <property type="molecule type" value="Genomic_DNA"/>
</dbReference>